<name>A0A4E0RSZ2_9GAMM</name>
<protein>
    <recommendedName>
        <fullName evidence="1">LicD/FKTN/FKRP nucleotidyltransferase domain-containing protein</fullName>
    </recommendedName>
</protein>
<evidence type="ECO:0000313" key="2">
    <source>
        <dbReference type="EMBL" id="TGO03174.1"/>
    </source>
</evidence>
<organism evidence="2 3">
    <name type="scientific">Candidatus Thiomargarita nelsonii</name>
    <dbReference type="NCBI Taxonomy" id="1003181"/>
    <lineage>
        <taxon>Bacteria</taxon>
        <taxon>Pseudomonadati</taxon>
        <taxon>Pseudomonadota</taxon>
        <taxon>Gammaproteobacteria</taxon>
        <taxon>Thiotrichales</taxon>
        <taxon>Thiotrichaceae</taxon>
        <taxon>Thiomargarita</taxon>
    </lineage>
</organism>
<dbReference type="PANTHER" id="PTHR43404:SF2">
    <property type="entry name" value="LIPOPOLYSACCHARIDE CHOLINEPHOSPHOTRANSFERASE LICD"/>
    <property type="match status" value="1"/>
</dbReference>
<gene>
    <name evidence="2" type="ORF">PN36_11410</name>
</gene>
<evidence type="ECO:0000259" key="1">
    <source>
        <dbReference type="Pfam" id="PF04991"/>
    </source>
</evidence>
<keyword evidence="3" id="KW-1185">Reference proteome</keyword>
<dbReference type="Pfam" id="PF04991">
    <property type="entry name" value="LicD"/>
    <property type="match status" value="1"/>
</dbReference>
<reference evidence="2 3" key="1">
    <citation type="journal article" date="2016" name="Front. Microbiol.">
        <title>Single-Cell (Meta-)Genomics of a Dimorphic Candidatus Thiomargarita nelsonii Reveals Genomic Plasticity.</title>
        <authorList>
            <person name="Flood B.E."/>
            <person name="Fliss P."/>
            <person name="Jones D.S."/>
            <person name="Dick G.J."/>
            <person name="Jain S."/>
            <person name="Kaster A.K."/>
            <person name="Winkel M."/>
            <person name="Mussmann M."/>
            <person name="Bailey J."/>
        </authorList>
    </citation>
    <scope>NUCLEOTIDE SEQUENCE [LARGE SCALE GENOMIC DNA]</scope>
    <source>
        <strain evidence="2">Hydrate Ridge</strain>
    </source>
</reference>
<dbReference type="InterPro" id="IPR007074">
    <property type="entry name" value="LicD/FKTN/FKRP_NTP_transf"/>
</dbReference>
<comment type="caution">
    <text evidence="2">The sequence shown here is derived from an EMBL/GenBank/DDBJ whole genome shotgun (WGS) entry which is preliminary data.</text>
</comment>
<feature type="domain" description="LicD/FKTN/FKRP nucleotidyltransferase" evidence="1">
    <location>
        <begin position="34"/>
        <end position="83"/>
    </location>
</feature>
<dbReference type="AlphaFoldDB" id="A0A4E0RSZ2"/>
<dbReference type="Proteomes" id="UP000030428">
    <property type="component" value="Unassembled WGS sequence"/>
</dbReference>
<accession>A0A4E0RSZ2</accession>
<proteinExistence type="predicted"/>
<dbReference type="EMBL" id="JSZA02000035">
    <property type="protein sequence ID" value="TGO03174.1"/>
    <property type="molecule type" value="Genomic_DNA"/>
</dbReference>
<dbReference type="GO" id="GO:0009100">
    <property type="term" value="P:glycoprotein metabolic process"/>
    <property type="evidence" value="ECO:0007669"/>
    <property type="project" value="UniProtKB-ARBA"/>
</dbReference>
<dbReference type="PANTHER" id="PTHR43404">
    <property type="entry name" value="LIPOPOLYSACCHARIDE CHOLINEPHOSPHOTRANSFERASE LICD"/>
    <property type="match status" value="1"/>
</dbReference>
<evidence type="ECO:0000313" key="3">
    <source>
        <dbReference type="Proteomes" id="UP000030428"/>
    </source>
</evidence>
<dbReference type="InterPro" id="IPR052942">
    <property type="entry name" value="LPS_cholinephosphotransferase"/>
</dbReference>
<sequence length="298" mass="34523">MDFDFPYTDEEKAILRKWQVCQLACLSKTHTFMQAEGLNYWIDCGTLLGAIRHKAFVPWDDDIDLCLLEADFLTLRQKAKQIPELGKNFGISIHLSSHDPYYIGIGLSGLPRNSIDIYCVQRFRFGRMSVILKKINRKLYFLARHFEFDGTFPDGDKQGKKRFFPSLEGLRAIFKKKHSWRGRAQIGLLPFAPLLRLIVPLMGLSVRLLLKYLQTPDGKFVSYHLNSRFCFETSVQASTVFPLSLLEFEGQLFYAPSNPHQYLVALYGDYKTPPPLSNRVISHYTLEEIRQFLNELKL</sequence>